<feature type="signal peptide" evidence="14">
    <location>
        <begin position="1"/>
        <end position="22"/>
    </location>
</feature>
<dbReference type="GO" id="GO:0009279">
    <property type="term" value="C:cell outer membrane"/>
    <property type="evidence" value="ECO:0007669"/>
    <property type="project" value="UniProtKB-SubCell"/>
</dbReference>
<dbReference type="PANTHER" id="PTHR32552">
    <property type="entry name" value="FERRICHROME IRON RECEPTOR-RELATED"/>
    <property type="match status" value="1"/>
</dbReference>
<dbReference type="PROSITE" id="PS52016">
    <property type="entry name" value="TONB_DEPENDENT_REC_3"/>
    <property type="match status" value="1"/>
</dbReference>
<evidence type="ECO:0000313" key="18">
    <source>
        <dbReference type="Proteomes" id="UP000183945"/>
    </source>
</evidence>
<dbReference type="NCBIfam" id="TIGR04056">
    <property type="entry name" value="OMP_RagA_SusC"/>
    <property type="match status" value="1"/>
</dbReference>
<dbReference type="RefSeq" id="WP_083572083.1">
    <property type="nucleotide sequence ID" value="NZ_FQVT01000006.1"/>
</dbReference>
<sequence>MKQKFYLFLAFVCFLNMPKMLAQEKTVSGTVVDADGAMPLPGVTVLEKGTSNGVSTDFDGNFSIEVNEEATLVFSMVGYKKQEIVVTGKSNVDVRLGLDTESLDEVVVTALGIKREEKTLTYAQQEIGEDEISKTRESNFVNSLAGKTSGLQLKQSATGAGGSSKIVLRGNKSIFGVSSPLFVIDGVPMVNNAGTSDNSVFNSTDSGDGLSQINPDDIKSISVLKGANAAALYGSQGANGVVIINTKSGEPGKLSGSVSSGVLFDKAIDLPDMQYRYGSVEGSDESWATEKSDYNDDFVEDFFDTGLQLTNSLMLSGGSEKSLSYISYANTISKGIVPENDYMRHNLTFKQTNKYFEDKLKITSRIMLTDEKIGNKPNTGYYFNPLTGLYLFPRDKNFNDYKENYEVFDEGRNMMLQNWFVDSDKQQNPYWVINNNSSENRVKRMIANLAVEYDINEKLKLQVRGNYDYSTNEFDKRIKAGTASTISHRNGRWIYRDLTSNQMYADAILTYSDRFGDFDLSAVLGGSYEKSVIGDGVDVDSDFYGLQYANIFNFQNLNKEVLVKQVMESRKEKQGLFANAQIGYKDMLYLDLSGRNDWSSTLAFTGNSSYFYPAIGATALLSEIVEMPSFIDFAKFRASYSVVSNEVPSFFTRPLNEIDSDGIIINTEKPFSELEPEDQKSFEVGTDWRFFGNRLGLDFTYYRIDNENQFIPLSAPAGSGYSVYYVNAGHIQNTGFEAAIHAKPIRTEDFEWESNVNFSSNKNEIIELHPELQGRYELSKSEGYALYINEGGSFGDIYVYQFERDDQGRILVNDEGVPQRSSEYEFIGNAEPDFMLGWNNSFTYKDFTLSFLIDGKFGGKAVSATEALLDGYGVSERSAAARDRGFVQVNAVDMDGNAVSEIDAETYYKAVGGRDGIMENYTYSATNIRLRQAALAYNFKFDEHVFFDQMNLSLIANNLFFFYKDAPFDPDRTFSGGNNFQSFDLFTVPIKRSFGFNVNLKF</sequence>
<evidence type="ECO:0000256" key="6">
    <source>
        <dbReference type="ARBA" id="ARBA00022729"/>
    </source>
</evidence>
<dbReference type="Pfam" id="PF07715">
    <property type="entry name" value="Plug"/>
    <property type="match status" value="1"/>
</dbReference>
<evidence type="ECO:0000256" key="10">
    <source>
        <dbReference type="ARBA" id="ARBA00023136"/>
    </source>
</evidence>
<dbReference type="PANTHER" id="PTHR32552:SF68">
    <property type="entry name" value="FERRICHROME OUTER MEMBRANE TRANSPORTER_PHAGE RECEPTOR"/>
    <property type="match status" value="1"/>
</dbReference>
<comment type="similarity">
    <text evidence="12 13">Belongs to the TonB-dependent receptor family.</text>
</comment>
<evidence type="ECO:0000256" key="9">
    <source>
        <dbReference type="ARBA" id="ARBA00023077"/>
    </source>
</evidence>
<dbReference type="InterPro" id="IPR000531">
    <property type="entry name" value="Beta-barrel_TonB"/>
</dbReference>
<evidence type="ECO:0000256" key="13">
    <source>
        <dbReference type="RuleBase" id="RU003357"/>
    </source>
</evidence>
<keyword evidence="9 13" id="KW-0798">TonB box</keyword>
<dbReference type="Pfam" id="PF13715">
    <property type="entry name" value="CarbopepD_reg_2"/>
    <property type="match status" value="1"/>
</dbReference>
<dbReference type="InterPro" id="IPR037066">
    <property type="entry name" value="Plug_dom_sf"/>
</dbReference>
<evidence type="ECO:0000256" key="3">
    <source>
        <dbReference type="ARBA" id="ARBA00022452"/>
    </source>
</evidence>
<evidence type="ECO:0000256" key="7">
    <source>
        <dbReference type="ARBA" id="ARBA00023004"/>
    </source>
</evidence>
<evidence type="ECO:0000256" key="1">
    <source>
        <dbReference type="ARBA" id="ARBA00004571"/>
    </source>
</evidence>
<evidence type="ECO:0000313" key="17">
    <source>
        <dbReference type="EMBL" id="SHG20617.1"/>
    </source>
</evidence>
<dbReference type="InterPro" id="IPR012910">
    <property type="entry name" value="Plug_dom"/>
</dbReference>
<keyword evidence="11 12" id="KW-0998">Cell outer membrane</keyword>
<feature type="chain" id="PRO_5009910937" evidence="14">
    <location>
        <begin position="23"/>
        <end position="1002"/>
    </location>
</feature>
<keyword evidence="5 12" id="KW-0812">Transmembrane</keyword>
<evidence type="ECO:0000256" key="5">
    <source>
        <dbReference type="ARBA" id="ARBA00022692"/>
    </source>
</evidence>
<evidence type="ECO:0000256" key="4">
    <source>
        <dbReference type="ARBA" id="ARBA00022496"/>
    </source>
</evidence>
<evidence type="ECO:0000256" key="12">
    <source>
        <dbReference type="PROSITE-ProRule" id="PRU01360"/>
    </source>
</evidence>
<keyword evidence="3 12" id="KW-1134">Transmembrane beta strand</keyword>
<dbReference type="Gene3D" id="2.60.40.1120">
    <property type="entry name" value="Carboxypeptidase-like, regulatory domain"/>
    <property type="match status" value="1"/>
</dbReference>
<dbReference type="NCBIfam" id="TIGR04057">
    <property type="entry name" value="SusC_RagA_signa"/>
    <property type="match status" value="1"/>
</dbReference>
<evidence type="ECO:0000256" key="8">
    <source>
        <dbReference type="ARBA" id="ARBA00023065"/>
    </source>
</evidence>
<feature type="domain" description="TonB-dependent receptor plug" evidence="16">
    <location>
        <begin position="119"/>
        <end position="241"/>
    </location>
</feature>
<keyword evidence="7" id="KW-0408">Iron</keyword>
<dbReference type="Proteomes" id="UP000183945">
    <property type="component" value="Unassembled WGS sequence"/>
</dbReference>
<keyword evidence="6 14" id="KW-0732">Signal</keyword>
<evidence type="ECO:0000259" key="16">
    <source>
        <dbReference type="Pfam" id="PF07715"/>
    </source>
</evidence>
<accession>A0A1M5HXK1</accession>
<organism evidence="17 18">
    <name type="scientific">Salegentibacter echinorum</name>
    <dbReference type="NCBI Taxonomy" id="1073325"/>
    <lineage>
        <taxon>Bacteria</taxon>
        <taxon>Pseudomonadati</taxon>
        <taxon>Bacteroidota</taxon>
        <taxon>Flavobacteriia</taxon>
        <taxon>Flavobacteriales</taxon>
        <taxon>Flavobacteriaceae</taxon>
        <taxon>Salegentibacter</taxon>
    </lineage>
</organism>
<dbReference type="InterPro" id="IPR023997">
    <property type="entry name" value="TonB-dep_OMP_SusC/RagA_CS"/>
</dbReference>
<dbReference type="Gene3D" id="2.40.170.20">
    <property type="entry name" value="TonB-dependent receptor, beta-barrel domain"/>
    <property type="match status" value="1"/>
</dbReference>
<protein>
    <submittedName>
        <fullName evidence="17">TonB-linked outer membrane protein, SusC/RagA family</fullName>
    </submittedName>
</protein>
<keyword evidence="10 12" id="KW-0472">Membrane</keyword>
<dbReference type="STRING" id="1073325.SAMN05444483_10644"/>
<evidence type="ECO:0000256" key="14">
    <source>
        <dbReference type="SAM" id="SignalP"/>
    </source>
</evidence>
<evidence type="ECO:0000256" key="2">
    <source>
        <dbReference type="ARBA" id="ARBA00022448"/>
    </source>
</evidence>
<dbReference type="SUPFAM" id="SSF49464">
    <property type="entry name" value="Carboxypeptidase regulatory domain-like"/>
    <property type="match status" value="1"/>
</dbReference>
<dbReference type="AlphaFoldDB" id="A0A1M5HXK1"/>
<dbReference type="Pfam" id="PF00593">
    <property type="entry name" value="TonB_dep_Rec_b-barrel"/>
    <property type="match status" value="1"/>
</dbReference>
<keyword evidence="2 12" id="KW-0813">Transport</keyword>
<keyword evidence="18" id="KW-1185">Reference proteome</keyword>
<name>A0A1M5HXK1_SALEC</name>
<dbReference type="SUPFAM" id="SSF56935">
    <property type="entry name" value="Porins"/>
    <property type="match status" value="1"/>
</dbReference>
<comment type="subcellular location">
    <subcellularLocation>
        <location evidence="1 12">Cell outer membrane</location>
        <topology evidence="1 12">Multi-pass membrane protein</topology>
    </subcellularLocation>
</comment>
<dbReference type="OrthoDB" id="9768177at2"/>
<dbReference type="GO" id="GO:0015344">
    <property type="term" value="F:siderophore uptake transmembrane transporter activity"/>
    <property type="evidence" value="ECO:0007669"/>
    <property type="project" value="TreeGrafter"/>
</dbReference>
<dbReference type="InterPro" id="IPR023996">
    <property type="entry name" value="TonB-dep_OMP_SusC/RagA"/>
</dbReference>
<dbReference type="InterPro" id="IPR008969">
    <property type="entry name" value="CarboxyPept-like_regulatory"/>
</dbReference>
<dbReference type="Gene3D" id="2.170.130.10">
    <property type="entry name" value="TonB-dependent receptor, plug domain"/>
    <property type="match status" value="1"/>
</dbReference>
<evidence type="ECO:0000259" key="15">
    <source>
        <dbReference type="Pfam" id="PF00593"/>
    </source>
</evidence>
<reference evidence="18" key="1">
    <citation type="submission" date="2016-11" db="EMBL/GenBank/DDBJ databases">
        <authorList>
            <person name="Varghese N."/>
            <person name="Submissions S."/>
        </authorList>
    </citation>
    <scope>NUCLEOTIDE SEQUENCE [LARGE SCALE GENOMIC DNA]</scope>
    <source>
        <strain evidence="18">DSM 24579</strain>
    </source>
</reference>
<dbReference type="InterPro" id="IPR036942">
    <property type="entry name" value="Beta-barrel_TonB_sf"/>
</dbReference>
<gene>
    <name evidence="17" type="ORF">SAMN05444483_10644</name>
</gene>
<dbReference type="InterPro" id="IPR039426">
    <property type="entry name" value="TonB-dep_rcpt-like"/>
</dbReference>
<proteinExistence type="inferred from homology"/>
<keyword evidence="4" id="KW-0410">Iron transport</keyword>
<keyword evidence="8" id="KW-0406">Ion transport</keyword>
<evidence type="ECO:0000256" key="11">
    <source>
        <dbReference type="ARBA" id="ARBA00023237"/>
    </source>
</evidence>
<feature type="domain" description="TonB-dependent receptor-like beta-barrel" evidence="15">
    <location>
        <begin position="390"/>
        <end position="756"/>
    </location>
</feature>
<dbReference type="EMBL" id="FQVT01000006">
    <property type="protein sequence ID" value="SHG20617.1"/>
    <property type="molecule type" value="Genomic_DNA"/>
</dbReference>